<dbReference type="InterPro" id="IPR019734">
    <property type="entry name" value="TPR_rpt"/>
</dbReference>
<protein>
    <recommendedName>
        <fullName evidence="4">Tetratricopeptide repeat protein</fullName>
    </recommendedName>
</protein>
<dbReference type="SMART" id="SM00028">
    <property type="entry name" value="TPR"/>
    <property type="match status" value="4"/>
</dbReference>
<dbReference type="InterPro" id="IPR002885">
    <property type="entry name" value="PPR_rpt"/>
</dbReference>
<gene>
    <name evidence="2" type="ORF">GMLC_00180</name>
</gene>
<dbReference type="InterPro" id="IPR011990">
    <property type="entry name" value="TPR-like_helical_dom_sf"/>
</dbReference>
<accession>A0A6V8N566</accession>
<feature type="region of interest" description="Disordered" evidence="1">
    <location>
        <begin position="118"/>
        <end position="152"/>
    </location>
</feature>
<dbReference type="AlphaFoldDB" id="A0A6V8N566"/>
<evidence type="ECO:0000313" key="2">
    <source>
        <dbReference type="EMBL" id="GFO66439.1"/>
    </source>
</evidence>
<name>A0A6V8N566_9BACT</name>
<organism evidence="2 3">
    <name type="scientific">Geomonas limicola</name>
    <dbReference type="NCBI Taxonomy" id="2740186"/>
    <lineage>
        <taxon>Bacteria</taxon>
        <taxon>Pseudomonadati</taxon>
        <taxon>Thermodesulfobacteriota</taxon>
        <taxon>Desulfuromonadia</taxon>
        <taxon>Geobacterales</taxon>
        <taxon>Geobacteraceae</taxon>
        <taxon>Geomonas</taxon>
    </lineage>
</organism>
<evidence type="ECO:0000256" key="1">
    <source>
        <dbReference type="SAM" id="MobiDB-lite"/>
    </source>
</evidence>
<dbReference type="PROSITE" id="PS51375">
    <property type="entry name" value="PPR"/>
    <property type="match status" value="1"/>
</dbReference>
<feature type="compositionally biased region" description="Low complexity" evidence="1">
    <location>
        <begin position="118"/>
        <end position="130"/>
    </location>
</feature>
<dbReference type="Proteomes" id="UP000587586">
    <property type="component" value="Unassembled WGS sequence"/>
</dbReference>
<evidence type="ECO:0000313" key="3">
    <source>
        <dbReference type="Proteomes" id="UP000587586"/>
    </source>
</evidence>
<dbReference type="EMBL" id="BLXZ01000001">
    <property type="protein sequence ID" value="GFO66439.1"/>
    <property type="molecule type" value="Genomic_DNA"/>
</dbReference>
<sequence>MSFFSKLFKKDRDHNYYLAQGDKYFAAERYADARVEYQEAQACCPSDAVEDVKRIADGLARAGNRLGELNLEEGNHAANAGDLQKAADHLSLVLELAADPALRSRATSALRELNQPKAASAAAAKAPAAHAHGHGHKSSCGSCSDSGKHHQAPVEVNTDDVHEDDRFTLLVQPLPGDLPERYCAMGHEFAKAYLLIHEGDDAAAFPILKEMLLSSENDIVIYELALILYRGGHAHECEELLKRGLNINPDNATLYLALMHLKCDFGLYGEAIEIVTRMQQRDLLPDQAQFILGELHQASGDNAAALEAWSKALQFKSVAKSAAEQLVPLLASQGRDAEAKFLAKQYLKGCC</sequence>
<dbReference type="Gene3D" id="1.25.40.10">
    <property type="entry name" value="Tetratricopeptide repeat domain"/>
    <property type="match status" value="1"/>
</dbReference>
<proteinExistence type="predicted"/>
<evidence type="ECO:0008006" key="4">
    <source>
        <dbReference type="Google" id="ProtNLM"/>
    </source>
</evidence>
<dbReference type="SUPFAM" id="SSF48452">
    <property type="entry name" value="TPR-like"/>
    <property type="match status" value="1"/>
</dbReference>
<reference evidence="3" key="1">
    <citation type="submission" date="2020-06" db="EMBL/GenBank/DDBJ databases">
        <title>Draft genomic sequecing of Geomonas sp. Red745.</title>
        <authorList>
            <person name="Itoh H."/>
            <person name="Xu Z.X."/>
            <person name="Ushijima N."/>
            <person name="Masuda Y."/>
            <person name="Shiratori Y."/>
            <person name="Senoo K."/>
        </authorList>
    </citation>
    <scope>NUCLEOTIDE SEQUENCE [LARGE SCALE GENOMIC DNA]</scope>
    <source>
        <strain evidence="3">Red745</strain>
    </source>
</reference>
<comment type="caution">
    <text evidence="2">The sequence shown here is derived from an EMBL/GenBank/DDBJ whole genome shotgun (WGS) entry which is preliminary data.</text>
</comment>
<keyword evidence="3" id="KW-1185">Reference proteome</keyword>
<dbReference type="RefSeq" id="WP_183358984.1">
    <property type="nucleotide sequence ID" value="NZ_BLXZ01000001.1"/>
</dbReference>